<name>A0AAD6X882_9AGAR</name>
<keyword evidence="4" id="KW-0378">Hydrolase</keyword>
<evidence type="ECO:0000256" key="3">
    <source>
        <dbReference type="ARBA" id="ARBA00022723"/>
    </source>
</evidence>
<dbReference type="InterPro" id="IPR002562">
    <property type="entry name" value="3'-5'_exonuclease_dom"/>
</dbReference>
<dbReference type="PANTHER" id="PTHR13620:SF109">
    <property type="entry name" value="3'-5' EXONUCLEASE"/>
    <property type="match status" value="1"/>
</dbReference>
<keyword evidence="7" id="KW-0539">Nucleus</keyword>
<keyword evidence="12" id="KW-1185">Reference proteome</keyword>
<reference evidence="11" key="1">
    <citation type="submission" date="2023-03" db="EMBL/GenBank/DDBJ databases">
        <title>Massive genome expansion in bonnet fungi (Mycena s.s.) driven by repeated elements and novel gene families across ecological guilds.</title>
        <authorList>
            <consortium name="Lawrence Berkeley National Laboratory"/>
            <person name="Harder C.B."/>
            <person name="Miyauchi S."/>
            <person name="Viragh M."/>
            <person name="Kuo A."/>
            <person name="Thoen E."/>
            <person name="Andreopoulos B."/>
            <person name="Lu D."/>
            <person name="Skrede I."/>
            <person name="Drula E."/>
            <person name="Henrissat B."/>
            <person name="Morin E."/>
            <person name="Kohler A."/>
            <person name="Barry K."/>
            <person name="LaButti K."/>
            <person name="Morin E."/>
            <person name="Salamov A."/>
            <person name="Lipzen A."/>
            <person name="Mereny Z."/>
            <person name="Hegedus B."/>
            <person name="Baldrian P."/>
            <person name="Stursova M."/>
            <person name="Weitz H."/>
            <person name="Taylor A."/>
            <person name="Grigoriev I.V."/>
            <person name="Nagy L.G."/>
            <person name="Martin F."/>
            <person name="Kauserud H."/>
        </authorList>
    </citation>
    <scope>NUCLEOTIDE SEQUENCE</scope>
    <source>
        <strain evidence="11">CBHHK200</strain>
    </source>
</reference>
<dbReference type="InterPro" id="IPR051132">
    <property type="entry name" value="3-5_Exonuclease_domain"/>
</dbReference>
<dbReference type="PANTHER" id="PTHR13620">
    <property type="entry name" value="3-5 EXONUCLEASE"/>
    <property type="match status" value="1"/>
</dbReference>
<evidence type="ECO:0000313" key="12">
    <source>
        <dbReference type="Proteomes" id="UP001218188"/>
    </source>
</evidence>
<dbReference type="Proteomes" id="UP001218188">
    <property type="component" value="Unassembled WGS sequence"/>
</dbReference>
<evidence type="ECO:0000256" key="4">
    <source>
        <dbReference type="ARBA" id="ARBA00022801"/>
    </source>
</evidence>
<keyword evidence="5" id="KW-0269">Exonuclease</keyword>
<dbReference type="GO" id="GO:0046872">
    <property type="term" value="F:metal ion binding"/>
    <property type="evidence" value="ECO:0007669"/>
    <property type="project" value="UniProtKB-KW"/>
</dbReference>
<evidence type="ECO:0000313" key="11">
    <source>
        <dbReference type="EMBL" id="KAJ7038556.1"/>
    </source>
</evidence>
<keyword evidence="2" id="KW-0540">Nuclease</keyword>
<dbReference type="GO" id="GO:0005634">
    <property type="term" value="C:nucleus"/>
    <property type="evidence" value="ECO:0007669"/>
    <property type="project" value="UniProtKB-SubCell"/>
</dbReference>
<evidence type="ECO:0000256" key="6">
    <source>
        <dbReference type="ARBA" id="ARBA00022842"/>
    </source>
</evidence>
<dbReference type="InterPro" id="IPR036397">
    <property type="entry name" value="RNaseH_sf"/>
</dbReference>
<organism evidence="11 12">
    <name type="scientific">Mycena alexandri</name>
    <dbReference type="NCBI Taxonomy" id="1745969"/>
    <lineage>
        <taxon>Eukaryota</taxon>
        <taxon>Fungi</taxon>
        <taxon>Dikarya</taxon>
        <taxon>Basidiomycota</taxon>
        <taxon>Agaricomycotina</taxon>
        <taxon>Agaricomycetes</taxon>
        <taxon>Agaricomycetidae</taxon>
        <taxon>Agaricales</taxon>
        <taxon>Marasmiineae</taxon>
        <taxon>Mycenaceae</taxon>
        <taxon>Mycena</taxon>
    </lineage>
</organism>
<dbReference type="Pfam" id="PF01612">
    <property type="entry name" value="DNA_pol_A_exo1"/>
    <property type="match status" value="1"/>
</dbReference>
<dbReference type="EMBL" id="JARJCM010000031">
    <property type="protein sequence ID" value="KAJ7038556.1"/>
    <property type="molecule type" value="Genomic_DNA"/>
</dbReference>
<evidence type="ECO:0000256" key="2">
    <source>
        <dbReference type="ARBA" id="ARBA00022722"/>
    </source>
</evidence>
<dbReference type="GO" id="GO:0003676">
    <property type="term" value="F:nucleic acid binding"/>
    <property type="evidence" value="ECO:0007669"/>
    <property type="project" value="InterPro"/>
</dbReference>
<proteinExistence type="predicted"/>
<evidence type="ECO:0000259" key="10">
    <source>
        <dbReference type="Pfam" id="PF01612"/>
    </source>
</evidence>
<evidence type="ECO:0000256" key="7">
    <source>
        <dbReference type="ARBA" id="ARBA00023242"/>
    </source>
</evidence>
<dbReference type="SUPFAM" id="SSF53098">
    <property type="entry name" value="Ribonuclease H-like"/>
    <property type="match status" value="1"/>
</dbReference>
<dbReference type="InterPro" id="IPR012337">
    <property type="entry name" value="RNaseH-like_sf"/>
</dbReference>
<evidence type="ECO:0000256" key="1">
    <source>
        <dbReference type="ARBA" id="ARBA00004123"/>
    </source>
</evidence>
<dbReference type="GO" id="GO:0008408">
    <property type="term" value="F:3'-5' exonuclease activity"/>
    <property type="evidence" value="ECO:0007669"/>
    <property type="project" value="InterPro"/>
</dbReference>
<protein>
    <recommendedName>
        <fullName evidence="8">3'-5' exonuclease</fullName>
    </recommendedName>
    <alternativeName>
        <fullName evidence="9">Werner Syndrome-like exonuclease</fullName>
    </alternativeName>
</protein>
<dbReference type="AlphaFoldDB" id="A0AAD6X882"/>
<dbReference type="Gene3D" id="3.30.420.10">
    <property type="entry name" value="Ribonuclease H-like superfamily/Ribonuclease H"/>
    <property type="match status" value="1"/>
</dbReference>
<evidence type="ECO:0000256" key="5">
    <source>
        <dbReference type="ARBA" id="ARBA00022839"/>
    </source>
</evidence>
<dbReference type="GO" id="GO:0006139">
    <property type="term" value="P:nucleobase-containing compound metabolic process"/>
    <property type="evidence" value="ECO:0007669"/>
    <property type="project" value="InterPro"/>
</dbReference>
<comment type="subcellular location">
    <subcellularLocation>
        <location evidence="1">Nucleus</location>
    </subcellularLocation>
</comment>
<keyword evidence="3" id="KW-0479">Metal-binding</keyword>
<feature type="domain" description="3'-5' exonuclease" evidence="10">
    <location>
        <begin position="65"/>
        <end position="200"/>
    </location>
</feature>
<evidence type="ECO:0000256" key="9">
    <source>
        <dbReference type="ARBA" id="ARBA00042761"/>
    </source>
</evidence>
<accession>A0AAD6X882</accession>
<sequence length="261" mass="29221">MTSVDLPTYEPKYTFTTLESDTAVNVALCGVQDGVVGFDTEFCDPEQAGGDTTSEDDRACDQWTTAKLCVVQVATPSEVFIIPVKQIKAFPVELRRVLESDYIIKAGVGFPIDGKIVFDAVGVQMRNLVDVGLLTKFSNVGNYLDSDQTPLGLEHCVQDVLFHKLDKTMQKKRWDGKLTDAHRKYAGLDAQASLEVYNIVAPRTMAIAMTIPRGIPTDWYNFDCIAGKPKRREKSYDGRELPWSAKFCTWYQNGRFVGHNF</sequence>
<gene>
    <name evidence="11" type="ORF">C8F04DRAFT_1255834</name>
</gene>
<keyword evidence="6" id="KW-0460">Magnesium</keyword>
<evidence type="ECO:0000256" key="8">
    <source>
        <dbReference type="ARBA" id="ARBA00040531"/>
    </source>
</evidence>
<comment type="caution">
    <text evidence="11">The sequence shown here is derived from an EMBL/GenBank/DDBJ whole genome shotgun (WGS) entry which is preliminary data.</text>
</comment>